<reference evidence="8" key="1">
    <citation type="journal article" date="2011" name="Genome Res.">
        <title>Phylogeny-wide analysis of social amoeba genomes highlights ancient origins for complex intercellular communication.</title>
        <authorList>
            <person name="Heidel A.J."/>
            <person name="Lawal H.M."/>
            <person name="Felder M."/>
            <person name="Schilde C."/>
            <person name="Helps N.R."/>
            <person name="Tunggal B."/>
            <person name="Rivero F."/>
            <person name="John U."/>
            <person name="Schleicher M."/>
            <person name="Eichinger L."/>
            <person name="Platzer M."/>
            <person name="Noegel A.A."/>
            <person name="Schaap P."/>
            <person name="Gloeckner G."/>
        </authorList>
    </citation>
    <scope>NUCLEOTIDE SEQUENCE [LARGE SCALE GENOMIC DNA]</scope>
    <source>
        <strain evidence="8">SH3</strain>
    </source>
</reference>
<keyword evidence="6" id="KW-0503">Monooxygenase</keyword>
<comment type="subcellular location">
    <subcellularLocation>
        <location evidence="1">Membrane</location>
        <topology evidence="1">Single-pass membrane protein</topology>
    </subcellularLocation>
</comment>
<feature type="binding site" description="axial binding residue" evidence="5">
    <location>
        <position position="245"/>
    </location>
    <ligand>
        <name>heme</name>
        <dbReference type="ChEBI" id="CHEBI:30413"/>
    </ligand>
    <ligandPart>
        <name>Fe</name>
        <dbReference type="ChEBI" id="CHEBI:18248"/>
    </ligandPart>
</feature>
<comment type="cofactor">
    <cofactor evidence="5">
        <name>heme</name>
        <dbReference type="ChEBI" id="CHEBI:30413"/>
    </cofactor>
</comment>
<gene>
    <name evidence="7" type="ORF">DFA_07607</name>
</gene>
<evidence type="ECO:0000256" key="3">
    <source>
        <dbReference type="ARBA" id="ARBA00022723"/>
    </source>
</evidence>
<dbReference type="STRING" id="1054147.F4Q643"/>
<keyword evidence="4 5" id="KW-0408">Iron</keyword>
<dbReference type="AlphaFoldDB" id="F4Q643"/>
<keyword evidence="8" id="KW-1185">Reference proteome</keyword>
<evidence type="ECO:0000256" key="2">
    <source>
        <dbReference type="ARBA" id="ARBA00010617"/>
    </source>
</evidence>
<evidence type="ECO:0000256" key="1">
    <source>
        <dbReference type="ARBA" id="ARBA00004167"/>
    </source>
</evidence>
<evidence type="ECO:0000256" key="5">
    <source>
        <dbReference type="PIRSR" id="PIRSR602401-1"/>
    </source>
</evidence>
<keyword evidence="6" id="KW-0560">Oxidoreductase</keyword>
<evidence type="ECO:0000256" key="4">
    <source>
        <dbReference type="ARBA" id="ARBA00023004"/>
    </source>
</evidence>
<dbReference type="GO" id="GO:0016020">
    <property type="term" value="C:membrane"/>
    <property type="evidence" value="ECO:0007669"/>
    <property type="project" value="UniProtKB-SubCell"/>
</dbReference>
<keyword evidence="3 5" id="KW-0479">Metal-binding</keyword>
<proteinExistence type="inferred from homology"/>
<dbReference type="InterPro" id="IPR017972">
    <property type="entry name" value="Cyt_P450_CS"/>
</dbReference>
<dbReference type="GeneID" id="14869288"/>
<dbReference type="PANTHER" id="PTHR24300:SF417">
    <property type="entry name" value="CYTOCHROME P450 508B1-RELATED"/>
    <property type="match status" value="1"/>
</dbReference>
<sequence length="304" mass="34918">MRYVLNIISKHAFSKETDYDETLKDVGFFSNVYYPIHRINQLMAISFATSLSNILAPISYLIKLALQRDYDTLLQQLNSIYNEHLSTLDPENPRDLCDLMIVSNYEKEFIINTCYDMYTGLDTILHTLEWSLLMLNNYPIKSMKLLVDNNNNKSPNLNAFILEVFRYRPTAILSFPRRCTQDTIIGDFFYPKDSLVGGNIDSINHDPDYFDDPFTFDPQRFVNPPIGELNNKDNLCHFGVGPRMCLGANLAMDTLYTAISNIILGFKVTGPNGEYQFLDEAEQVKIFSAPKNHSYLLIPRVLSD</sequence>
<dbReference type="Proteomes" id="UP000007797">
    <property type="component" value="Unassembled WGS sequence"/>
</dbReference>
<name>F4Q643_CACFS</name>
<dbReference type="Gene3D" id="1.10.630.10">
    <property type="entry name" value="Cytochrome P450"/>
    <property type="match status" value="1"/>
</dbReference>
<evidence type="ECO:0000313" key="7">
    <source>
        <dbReference type="EMBL" id="EGG16629.1"/>
    </source>
</evidence>
<evidence type="ECO:0000256" key="6">
    <source>
        <dbReference type="RuleBase" id="RU000461"/>
    </source>
</evidence>
<dbReference type="KEGG" id="dfa:DFA_07607"/>
<dbReference type="InterPro" id="IPR050182">
    <property type="entry name" value="Cytochrome_P450_fam2"/>
</dbReference>
<dbReference type="InterPro" id="IPR002401">
    <property type="entry name" value="Cyt_P450_E_grp-I"/>
</dbReference>
<dbReference type="PRINTS" id="PR00385">
    <property type="entry name" value="P450"/>
</dbReference>
<organism evidence="7 8">
    <name type="scientific">Cavenderia fasciculata</name>
    <name type="common">Slime mold</name>
    <name type="synonym">Dictyostelium fasciculatum</name>
    <dbReference type="NCBI Taxonomy" id="261658"/>
    <lineage>
        <taxon>Eukaryota</taxon>
        <taxon>Amoebozoa</taxon>
        <taxon>Evosea</taxon>
        <taxon>Eumycetozoa</taxon>
        <taxon>Dictyostelia</taxon>
        <taxon>Acytosteliales</taxon>
        <taxon>Cavenderiaceae</taxon>
        <taxon>Cavenderia</taxon>
    </lineage>
</organism>
<dbReference type="GO" id="GO:0004497">
    <property type="term" value="F:monooxygenase activity"/>
    <property type="evidence" value="ECO:0007669"/>
    <property type="project" value="UniProtKB-KW"/>
</dbReference>
<dbReference type="EMBL" id="GL883021">
    <property type="protein sequence ID" value="EGG16629.1"/>
    <property type="molecule type" value="Genomic_DNA"/>
</dbReference>
<dbReference type="OrthoDB" id="2789670at2759"/>
<dbReference type="InterPro" id="IPR036396">
    <property type="entry name" value="Cyt_P450_sf"/>
</dbReference>
<dbReference type="Pfam" id="PF00067">
    <property type="entry name" value="p450"/>
    <property type="match status" value="1"/>
</dbReference>
<dbReference type="GO" id="GO:0005506">
    <property type="term" value="F:iron ion binding"/>
    <property type="evidence" value="ECO:0007669"/>
    <property type="project" value="InterPro"/>
</dbReference>
<dbReference type="SUPFAM" id="SSF48264">
    <property type="entry name" value="Cytochrome P450"/>
    <property type="match status" value="1"/>
</dbReference>
<dbReference type="GO" id="GO:0016705">
    <property type="term" value="F:oxidoreductase activity, acting on paired donors, with incorporation or reduction of molecular oxygen"/>
    <property type="evidence" value="ECO:0007669"/>
    <property type="project" value="InterPro"/>
</dbReference>
<protein>
    <submittedName>
        <fullName evidence="7">Cytochrome P450 family protein</fullName>
    </submittedName>
</protein>
<dbReference type="PRINTS" id="PR00463">
    <property type="entry name" value="EP450I"/>
</dbReference>
<accession>F4Q643</accession>
<evidence type="ECO:0000313" key="8">
    <source>
        <dbReference type="Proteomes" id="UP000007797"/>
    </source>
</evidence>
<dbReference type="RefSeq" id="XP_004355103.1">
    <property type="nucleotide sequence ID" value="XM_004355051.1"/>
</dbReference>
<dbReference type="InterPro" id="IPR001128">
    <property type="entry name" value="Cyt_P450"/>
</dbReference>
<dbReference type="GO" id="GO:0020037">
    <property type="term" value="F:heme binding"/>
    <property type="evidence" value="ECO:0007669"/>
    <property type="project" value="InterPro"/>
</dbReference>
<dbReference type="PROSITE" id="PS00086">
    <property type="entry name" value="CYTOCHROME_P450"/>
    <property type="match status" value="1"/>
</dbReference>
<keyword evidence="5 6" id="KW-0349">Heme</keyword>
<comment type="similarity">
    <text evidence="2 6">Belongs to the cytochrome P450 family.</text>
</comment>
<dbReference type="PANTHER" id="PTHR24300">
    <property type="entry name" value="CYTOCHROME P450 508A4-RELATED"/>
    <property type="match status" value="1"/>
</dbReference>